<evidence type="ECO:0000313" key="1">
    <source>
        <dbReference type="EMBL" id="KKN27556.1"/>
    </source>
</evidence>
<accession>A0A0F9RRD5</accession>
<comment type="caution">
    <text evidence="1">The sequence shown here is derived from an EMBL/GenBank/DDBJ whole genome shotgun (WGS) entry which is preliminary data.</text>
</comment>
<dbReference type="EMBL" id="LAZR01002627">
    <property type="protein sequence ID" value="KKN27556.1"/>
    <property type="molecule type" value="Genomic_DNA"/>
</dbReference>
<feature type="non-terminal residue" evidence="1">
    <location>
        <position position="1"/>
    </location>
</feature>
<name>A0A0F9RRD5_9ZZZZ</name>
<sequence length="95" mass="11556">FYCEQRFIKEDPKWCQEWDHLNNNPQDNRPENMVWAHAQCNEKKKYNIDWNTIAAEKLKKNVKLNKLKNIHVVGKGCFSKMGEKRFNLKIFKIFR</sequence>
<reference evidence="1" key="1">
    <citation type="journal article" date="2015" name="Nature">
        <title>Complex archaea that bridge the gap between prokaryotes and eukaryotes.</title>
        <authorList>
            <person name="Spang A."/>
            <person name="Saw J.H."/>
            <person name="Jorgensen S.L."/>
            <person name="Zaremba-Niedzwiedzka K."/>
            <person name="Martijn J."/>
            <person name="Lind A.E."/>
            <person name="van Eijk R."/>
            <person name="Schleper C."/>
            <person name="Guy L."/>
            <person name="Ettema T.J."/>
        </authorList>
    </citation>
    <scope>NUCLEOTIDE SEQUENCE</scope>
</reference>
<protein>
    <submittedName>
        <fullName evidence="1">Uncharacterized protein</fullName>
    </submittedName>
</protein>
<dbReference type="AlphaFoldDB" id="A0A0F9RRD5"/>
<organism evidence="1">
    <name type="scientific">marine sediment metagenome</name>
    <dbReference type="NCBI Taxonomy" id="412755"/>
    <lineage>
        <taxon>unclassified sequences</taxon>
        <taxon>metagenomes</taxon>
        <taxon>ecological metagenomes</taxon>
    </lineage>
</organism>
<gene>
    <name evidence="1" type="ORF">LCGC14_0863530</name>
</gene>
<proteinExistence type="predicted"/>